<reference evidence="2" key="1">
    <citation type="journal article" date="2011" name="Genome Res.">
        <title>Phylogeny-wide analysis of social amoeba genomes highlights ancient origins for complex intercellular communication.</title>
        <authorList>
            <person name="Heidel A.J."/>
            <person name="Lawal H.M."/>
            <person name="Felder M."/>
            <person name="Schilde C."/>
            <person name="Helps N.R."/>
            <person name="Tunggal B."/>
            <person name="Rivero F."/>
            <person name="John U."/>
            <person name="Schleicher M."/>
            <person name="Eichinger L."/>
            <person name="Platzer M."/>
            <person name="Noegel A.A."/>
            <person name="Schaap P."/>
            <person name="Gloeckner G."/>
        </authorList>
    </citation>
    <scope>NUCLEOTIDE SEQUENCE [LARGE SCALE GENOMIC DNA]</scope>
    <source>
        <strain evidence="2">SH3</strain>
    </source>
</reference>
<keyword evidence="1" id="KW-0548">Nucleotidyltransferase</keyword>
<protein>
    <submittedName>
        <fullName evidence="1">Non-LTR retroelement reverse transcriptase-like protein</fullName>
    </submittedName>
</protein>
<organism evidence="1 2">
    <name type="scientific">Cavenderia fasciculata</name>
    <name type="common">Slime mold</name>
    <name type="synonym">Dictyostelium fasciculatum</name>
    <dbReference type="NCBI Taxonomy" id="261658"/>
    <lineage>
        <taxon>Eukaryota</taxon>
        <taxon>Amoebozoa</taxon>
        <taxon>Evosea</taxon>
        <taxon>Eumycetozoa</taxon>
        <taxon>Dictyostelia</taxon>
        <taxon>Acytosteliales</taxon>
        <taxon>Cavenderiaceae</taxon>
        <taxon>Cavenderia</taxon>
    </lineage>
</organism>
<dbReference type="OrthoDB" id="19433at2759"/>
<dbReference type="AlphaFoldDB" id="F4Q7P0"/>
<dbReference type="EMBL" id="GL883025">
    <property type="protein sequence ID" value="EGG15790.1"/>
    <property type="molecule type" value="Genomic_DNA"/>
</dbReference>
<dbReference type="GO" id="GO:0003964">
    <property type="term" value="F:RNA-directed DNA polymerase activity"/>
    <property type="evidence" value="ECO:0007669"/>
    <property type="project" value="UniProtKB-KW"/>
</dbReference>
<dbReference type="Proteomes" id="UP000007797">
    <property type="component" value="Unassembled WGS sequence"/>
</dbReference>
<dbReference type="RefSeq" id="XP_004352115.1">
    <property type="nucleotide sequence ID" value="XM_004352063.1"/>
</dbReference>
<accession>F4Q7P0</accession>
<name>F4Q7P0_CACFS</name>
<keyword evidence="2" id="KW-1185">Reference proteome</keyword>
<dbReference type="GeneID" id="14867995"/>
<dbReference type="KEGG" id="dfa:DFA_09457"/>
<evidence type="ECO:0000313" key="2">
    <source>
        <dbReference type="Proteomes" id="UP000007797"/>
    </source>
</evidence>
<keyword evidence="1" id="KW-0808">Transferase</keyword>
<evidence type="ECO:0000313" key="1">
    <source>
        <dbReference type="EMBL" id="EGG15790.1"/>
    </source>
</evidence>
<keyword evidence="1" id="KW-0695">RNA-directed DNA polymerase</keyword>
<gene>
    <name evidence="1" type="ORF">DFA_09457</name>
</gene>
<proteinExistence type="predicted"/>
<sequence length="418" mass="48277">MSLVFILYRTYILAQIISSFDEFMFGNPFPDVDELDSKRLARCLGWEKGETQQYAVPLAVFSQEELECRLGSYIFPFPVATCTERYLGFGATRNGIDRQTPKILNSIRSSLAKWSPFRVSLRAAMAIVKTYSLSKLTYFLYIESLNTEEISELNSLINWYLYSPSSSTYVKTNKYKNSIARPRAALHWTKGGIGLWDMDVRQVAQKAWTMNRFLADPSNNPISYRRVWTNHILGEYLRPGTLTNSSTYFQTCWEAWLQLYRATYDKPFTEFGPYLPKHIPAKEGPDQPNTPIELKQIYSALQATRLPKVNQKTVGQREIEALFGTNIEQIFAVVASVKCTTARDTLFRFFARIMKRTPADTNTICYACHTVFDGDTHTSPIIHHLFEWVRDKALEPTGRSFESPLETNLKRFRWWPIS</sequence>